<comment type="caution">
    <text evidence="2">The sequence shown here is derived from an EMBL/GenBank/DDBJ whole genome shotgun (WGS) entry which is preliminary data.</text>
</comment>
<protein>
    <submittedName>
        <fullName evidence="2">Uncharacterized protein</fullName>
    </submittedName>
</protein>
<evidence type="ECO:0000256" key="1">
    <source>
        <dbReference type="SAM" id="MobiDB-lite"/>
    </source>
</evidence>
<dbReference type="EMBL" id="CAUYUJ010000479">
    <property type="protein sequence ID" value="CAK0790754.1"/>
    <property type="molecule type" value="Genomic_DNA"/>
</dbReference>
<feature type="region of interest" description="Disordered" evidence="1">
    <location>
        <begin position="44"/>
        <end position="116"/>
    </location>
</feature>
<keyword evidence="3" id="KW-1185">Reference proteome</keyword>
<proteinExistence type="predicted"/>
<feature type="non-terminal residue" evidence="2">
    <location>
        <position position="131"/>
    </location>
</feature>
<name>A0ABN9PD20_9DINO</name>
<reference evidence="2" key="1">
    <citation type="submission" date="2023-10" db="EMBL/GenBank/DDBJ databases">
        <authorList>
            <person name="Chen Y."/>
            <person name="Shah S."/>
            <person name="Dougan E. K."/>
            <person name="Thang M."/>
            <person name="Chan C."/>
        </authorList>
    </citation>
    <scope>NUCLEOTIDE SEQUENCE [LARGE SCALE GENOMIC DNA]</scope>
</reference>
<evidence type="ECO:0000313" key="3">
    <source>
        <dbReference type="Proteomes" id="UP001189429"/>
    </source>
</evidence>
<sequence>RSWRAPTSRCPRSCATWQNPGAAAAAGTEAAAGAAAAAAAAAGAAEARWRRRRAPGGGGELPLRGGVQGARRRGAGPLRGGASGRPRWTALVAGLRGAPGAGPRQCGDDGGAGKGGGAIGRCSNVLLLRFS</sequence>
<feature type="compositionally biased region" description="Low complexity" evidence="1">
    <location>
        <begin position="84"/>
        <end position="104"/>
    </location>
</feature>
<feature type="non-terminal residue" evidence="2">
    <location>
        <position position="1"/>
    </location>
</feature>
<dbReference type="Proteomes" id="UP001189429">
    <property type="component" value="Unassembled WGS sequence"/>
</dbReference>
<gene>
    <name evidence="2" type="ORF">PCOR1329_LOCUS1954</name>
</gene>
<organism evidence="2 3">
    <name type="scientific">Prorocentrum cordatum</name>
    <dbReference type="NCBI Taxonomy" id="2364126"/>
    <lineage>
        <taxon>Eukaryota</taxon>
        <taxon>Sar</taxon>
        <taxon>Alveolata</taxon>
        <taxon>Dinophyceae</taxon>
        <taxon>Prorocentrales</taxon>
        <taxon>Prorocentraceae</taxon>
        <taxon>Prorocentrum</taxon>
    </lineage>
</organism>
<accession>A0ABN9PD20</accession>
<evidence type="ECO:0000313" key="2">
    <source>
        <dbReference type="EMBL" id="CAK0790754.1"/>
    </source>
</evidence>